<evidence type="ECO:0000256" key="1">
    <source>
        <dbReference type="ARBA" id="ARBA00001625"/>
    </source>
</evidence>
<keyword evidence="3 6" id="KW-0460">Magnesium</keyword>
<comment type="catalytic activity">
    <reaction evidence="1">
        <text>adenosine 3',5'-bisphosphate + H2O = AMP + phosphate</text>
        <dbReference type="Rhea" id="RHEA:10040"/>
        <dbReference type="ChEBI" id="CHEBI:15377"/>
        <dbReference type="ChEBI" id="CHEBI:43474"/>
        <dbReference type="ChEBI" id="CHEBI:58343"/>
        <dbReference type="ChEBI" id="CHEBI:456215"/>
        <dbReference type="EC" id="3.1.3.7"/>
    </reaction>
</comment>
<dbReference type="Pfam" id="PF00459">
    <property type="entry name" value="Inositol_P"/>
    <property type="match status" value="1"/>
</dbReference>
<dbReference type="RefSeq" id="WP_330485277.1">
    <property type="nucleotide sequence ID" value="NZ_JAZBJZ010000096.1"/>
</dbReference>
<feature type="binding site" evidence="6">
    <location>
        <position position="110"/>
    </location>
    <ligand>
        <name>Mg(2+)</name>
        <dbReference type="ChEBI" id="CHEBI:18420"/>
        <label>1</label>
        <note>catalytic</note>
    </ligand>
</feature>
<dbReference type="InterPro" id="IPR000760">
    <property type="entry name" value="Inositol_monophosphatase-like"/>
</dbReference>
<dbReference type="PROSITE" id="PS00629">
    <property type="entry name" value="IMP_1"/>
    <property type="match status" value="1"/>
</dbReference>
<evidence type="ECO:0000256" key="6">
    <source>
        <dbReference type="PIRSR" id="PIRSR600760-2"/>
    </source>
</evidence>
<dbReference type="InterPro" id="IPR020583">
    <property type="entry name" value="Inositol_monoP_metal-BS"/>
</dbReference>
<keyword evidence="8" id="KW-1185">Reference proteome</keyword>
<dbReference type="GO" id="GO:0008441">
    <property type="term" value="F:3'(2'),5'-bisphosphate nucleotidase activity"/>
    <property type="evidence" value="ECO:0007669"/>
    <property type="project" value="UniProtKB-EC"/>
</dbReference>
<proteinExistence type="predicted"/>
<dbReference type="InterPro" id="IPR050725">
    <property type="entry name" value="CysQ/Inositol_MonoPase"/>
</dbReference>
<gene>
    <name evidence="7" type="ORF">V2H45_19025</name>
</gene>
<evidence type="ECO:0000313" key="7">
    <source>
        <dbReference type="EMBL" id="MEE3718841.1"/>
    </source>
</evidence>
<dbReference type="AlphaFoldDB" id="A0AAW9Q131"/>
<feature type="binding site" evidence="6">
    <location>
        <position position="109"/>
    </location>
    <ligand>
        <name>Mg(2+)</name>
        <dbReference type="ChEBI" id="CHEBI:18420"/>
        <label>1</label>
        <note>catalytic</note>
    </ligand>
</feature>
<keyword evidence="2 6" id="KW-0479">Metal-binding</keyword>
<dbReference type="PRINTS" id="PR00377">
    <property type="entry name" value="IMPHPHTASES"/>
</dbReference>
<sequence>MNSKVNSELDLKLGSELSSSQNAEILKFVREAGQKAVQLRTEGFQVDDKGIDDRVTNVDRILDGLLTQQFQQWFPNDIVISEENSLSQKQWLQNDYQQDQARLWFIDPIDGTEDFIHGQENYAVMIGLLKAHQPIMGWVYAPVGDRFYFGGSAIDGLFSNLNDNLNISTDANRENSTFKPLIPQTHLPDSCQVILSSKDEYAYGAAIRSAIPQAEFYSLGSFGLKVMEVVLGRASLYIYLNRRVKLWDTVGPLAIAKAAGLVCCDLEGREIGFGMDAIDPDTLIHHQVILVGWSDFLDRFRPKIAEALWGLL</sequence>
<dbReference type="Gene3D" id="3.30.540.10">
    <property type="entry name" value="Fructose-1,6-Bisphosphatase, subunit A, domain 1"/>
    <property type="match status" value="1"/>
</dbReference>
<evidence type="ECO:0000256" key="4">
    <source>
        <dbReference type="ARBA" id="ARBA00041694"/>
    </source>
</evidence>
<feature type="binding site" evidence="6">
    <location>
        <position position="82"/>
    </location>
    <ligand>
        <name>Mg(2+)</name>
        <dbReference type="ChEBI" id="CHEBI:18420"/>
        <label>1</label>
        <note>catalytic</note>
    </ligand>
</feature>
<evidence type="ECO:0000313" key="8">
    <source>
        <dbReference type="Proteomes" id="UP001333818"/>
    </source>
</evidence>
<comment type="caution">
    <text evidence="7">The sequence shown here is derived from an EMBL/GenBank/DDBJ whole genome shotgun (WGS) entry which is preliminary data.</text>
</comment>
<reference evidence="7" key="1">
    <citation type="submission" date="2024-01" db="EMBL/GenBank/DDBJ databases">
        <title>Bank of Algae and Cyanobacteria of the Azores (BACA) strain genomes.</title>
        <authorList>
            <person name="Luz R."/>
            <person name="Cordeiro R."/>
            <person name="Fonseca A."/>
            <person name="Goncalves V."/>
        </authorList>
    </citation>
    <scope>NUCLEOTIDE SEQUENCE</scope>
    <source>
        <strain evidence="7">BACA0141</strain>
    </source>
</reference>
<feature type="binding site" evidence="6">
    <location>
        <position position="107"/>
    </location>
    <ligand>
        <name>Mg(2+)</name>
        <dbReference type="ChEBI" id="CHEBI:18420"/>
        <label>1</label>
        <note>catalytic</note>
    </ligand>
</feature>
<evidence type="ECO:0000256" key="2">
    <source>
        <dbReference type="ARBA" id="ARBA00022723"/>
    </source>
</evidence>
<accession>A0AAW9Q131</accession>
<dbReference type="PANTHER" id="PTHR43028:SF5">
    <property type="entry name" value="3'(2'),5'-BISPHOSPHATE NUCLEOTIDASE 1"/>
    <property type="match status" value="1"/>
</dbReference>
<organism evidence="7 8">
    <name type="scientific">Tumidithrix elongata BACA0141</name>
    <dbReference type="NCBI Taxonomy" id="2716417"/>
    <lineage>
        <taxon>Bacteria</taxon>
        <taxon>Bacillati</taxon>
        <taxon>Cyanobacteriota</taxon>
        <taxon>Cyanophyceae</taxon>
        <taxon>Pseudanabaenales</taxon>
        <taxon>Pseudanabaenaceae</taxon>
        <taxon>Tumidithrix</taxon>
        <taxon>Tumidithrix elongata</taxon>
    </lineage>
</organism>
<name>A0AAW9Q131_9CYAN</name>
<evidence type="ECO:0000256" key="3">
    <source>
        <dbReference type="ARBA" id="ARBA00022842"/>
    </source>
</evidence>
<dbReference type="SUPFAM" id="SSF56655">
    <property type="entry name" value="Carbohydrate phosphatase"/>
    <property type="match status" value="1"/>
</dbReference>
<feature type="binding site" evidence="6">
    <location>
        <position position="248"/>
    </location>
    <ligand>
        <name>Mg(2+)</name>
        <dbReference type="ChEBI" id="CHEBI:18420"/>
        <label>1</label>
        <note>catalytic</note>
    </ligand>
</feature>
<protein>
    <recommendedName>
        <fullName evidence="4">3'(2'),5-bisphosphonucleoside 3'(2')-phosphohydrolase</fullName>
    </recommendedName>
    <alternativeName>
        <fullName evidence="5">DPNPase</fullName>
    </alternativeName>
</protein>
<dbReference type="Proteomes" id="UP001333818">
    <property type="component" value="Unassembled WGS sequence"/>
</dbReference>
<dbReference type="Gene3D" id="3.40.190.80">
    <property type="match status" value="1"/>
</dbReference>
<comment type="cofactor">
    <cofactor evidence="6">
        <name>Mg(2+)</name>
        <dbReference type="ChEBI" id="CHEBI:18420"/>
    </cofactor>
</comment>
<dbReference type="GO" id="GO:0046872">
    <property type="term" value="F:metal ion binding"/>
    <property type="evidence" value="ECO:0007669"/>
    <property type="project" value="UniProtKB-KW"/>
</dbReference>
<dbReference type="EMBL" id="JAZBJZ010000096">
    <property type="protein sequence ID" value="MEE3718841.1"/>
    <property type="molecule type" value="Genomic_DNA"/>
</dbReference>
<dbReference type="PANTHER" id="PTHR43028">
    <property type="entry name" value="3'(2'),5'-BISPHOSPHATE NUCLEOTIDASE 1"/>
    <property type="match status" value="1"/>
</dbReference>
<evidence type="ECO:0000256" key="5">
    <source>
        <dbReference type="ARBA" id="ARBA00042530"/>
    </source>
</evidence>